<protein>
    <submittedName>
        <fullName evidence="6">Alpha-glycosidase</fullName>
    </submittedName>
</protein>
<dbReference type="InterPro" id="IPR014756">
    <property type="entry name" value="Ig_E-set"/>
</dbReference>
<dbReference type="InterPro" id="IPR013780">
    <property type="entry name" value="Glyco_hydro_b"/>
</dbReference>
<evidence type="ECO:0000256" key="3">
    <source>
        <dbReference type="ARBA" id="ARBA00023295"/>
    </source>
</evidence>
<name>A0A222WTX6_9BACL</name>
<organism evidence="6 7">
    <name type="scientific">Paenibacillus kribbensis</name>
    <dbReference type="NCBI Taxonomy" id="172713"/>
    <lineage>
        <taxon>Bacteria</taxon>
        <taxon>Bacillati</taxon>
        <taxon>Bacillota</taxon>
        <taxon>Bacilli</taxon>
        <taxon>Bacillales</taxon>
        <taxon>Paenibacillaceae</taxon>
        <taxon>Paenibacillus</taxon>
    </lineage>
</organism>
<accession>A0A222WTX6</accession>
<gene>
    <name evidence="6" type="ORF">B4V02_22825</name>
</gene>
<dbReference type="InterPro" id="IPR004185">
    <property type="entry name" value="Glyco_hydro_13_lg-like_dom"/>
</dbReference>
<keyword evidence="2" id="KW-0378">Hydrolase</keyword>
<dbReference type="CDD" id="cd02857">
    <property type="entry name" value="E_set_CDase_PDE_N"/>
    <property type="match status" value="1"/>
</dbReference>
<dbReference type="InterPro" id="IPR006047">
    <property type="entry name" value="GH13_cat_dom"/>
</dbReference>
<feature type="domain" description="Glycosyl hydrolase family 13 catalytic" evidence="5">
    <location>
        <begin position="135"/>
        <end position="493"/>
    </location>
</feature>
<evidence type="ECO:0000256" key="4">
    <source>
        <dbReference type="RuleBase" id="RU003615"/>
    </source>
</evidence>
<dbReference type="OrthoDB" id="9805159at2"/>
<dbReference type="KEGG" id="pkb:B4V02_22825"/>
<dbReference type="RefSeq" id="WP_094156538.1">
    <property type="nucleotide sequence ID" value="NZ_CP020028.1"/>
</dbReference>
<dbReference type="SUPFAM" id="SSF81296">
    <property type="entry name" value="E set domains"/>
    <property type="match status" value="1"/>
</dbReference>
<dbReference type="Gene3D" id="3.20.20.80">
    <property type="entry name" value="Glycosidases"/>
    <property type="match status" value="1"/>
</dbReference>
<dbReference type="InterPro" id="IPR017853">
    <property type="entry name" value="GH"/>
</dbReference>
<dbReference type="InterPro" id="IPR013783">
    <property type="entry name" value="Ig-like_fold"/>
</dbReference>
<dbReference type="STRING" id="172713.GCA_001705305_00290"/>
<keyword evidence="7" id="KW-1185">Reference proteome</keyword>
<evidence type="ECO:0000259" key="5">
    <source>
        <dbReference type="SMART" id="SM00642"/>
    </source>
</evidence>
<dbReference type="InterPro" id="IPR032091">
    <property type="entry name" value="Malt_amylase-like_C"/>
</dbReference>
<dbReference type="Gene3D" id="3.90.400.10">
    <property type="entry name" value="Oligo-1,6-glucosidase, Domain 2"/>
    <property type="match status" value="1"/>
</dbReference>
<dbReference type="PANTHER" id="PTHR10357:SF210">
    <property type="entry name" value="MALTODEXTRIN GLUCOSIDASE"/>
    <property type="match status" value="1"/>
</dbReference>
<proteinExistence type="inferred from homology"/>
<dbReference type="Pfam" id="PF16657">
    <property type="entry name" value="Malt_amylase_C"/>
    <property type="match status" value="1"/>
</dbReference>
<evidence type="ECO:0000256" key="1">
    <source>
        <dbReference type="ARBA" id="ARBA00008061"/>
    </source>
</evidence>
<dbReference type="CDD" id="cd11338">
    <property type="entry name" value="AmyAc_CMD"/>
    <property type="match status" value="1"/>
</dbReference>
<keyword evidence="3 6" id="KW-0326">Glycosidase</keyword>
<dbReference type="PRINTS" id="PR00110">
    <property type="entry name" value="ALPHAAMYLASE"/>
</dbReference>
<dbReference type="AlphaFoldDB" id="A0A222WTX6"/>
<dbReference type="Proteomes" id="UP000214666">
    <property type="component" value="Chromosome"/>
</dbReference>
<dbReference type="Gene3D" id="2.60.40.10">
    <property type="entry name" value="Immunoglobulins"/>
    <property type="match status" value="1"/>
</dbReference>
<evidence type="ECO:0000313" key="6">
    <source>
        <dbReference type="EMBL" id="ASR49334.1"/>
    </source>
</evidence>
<sequence>MLLEAIYHHPKRNWAFGYDDETIFLRLRTKKNDLTTVHALTVDKYDWERTRQLVPMSKFATDGRFDYYECSVKPTHRRLKYGFLLEDGEERLWMNEDNFTTEEPKNADNLFQYPFLNPIDILKPPAWVKDAVFYQIFPERFANGDPSISPEGVETWGGTPQRDNFFGGDLQGILNHLDHLSKLGISALYMTPVFKATTNHKYDTEDYMEVDPHFGDEEILKKLVGACHDRGIRVLLDAVFNHSGRTFKPFVDVLEKGEASPYKDWFHVHSFPLEVVDGTPTYDTFGLEPMMPKLNTEHPEVKKYLLGVAKHWIEEIGIDGWRLDVADEVDHAFWREFRTTVKQANPDAYILGEMWNESSEWLQGDQFDATMNYPFTYAVNDFFVKKVTDAQSFAFAIGQQLARYPLQASEVAFNLLDSHDTPRLLTLCGGDKRLMRLAAMFQFTYMGAPCIYYGDEIGLDGEADPGCRKCMEWDTDKQDHELFAFYRELIALRKAHPALRAKGSLTFLEAQPKSSSLAYERRSEEEVLLVLLNRSGKDHSFELDIPDQEWQLAFGASEWSTRAKGLRAELPPYGYAVLKAAPVRSVKPAKEKDGKAKRKA</sequence>
<evidence type="ECO:0000313" key="7">
    <source>
        <dbReference type="Proteomes" id="UP000214666"/>
    </source>
</evidence>
<dbReference type="SMART" id="SM00642">
    <property type="entry name" value="Aamy"/>
    <property type="match status" value="1"/>
</dbReference>
<dbReference type="PANTHER" id="PTHR10357">
    <property type="entry name" value="ALPHA-AMYLASE FAMILY MEMBER"/>
    <property type="match status" value="1"/>
</dbReference>
<comment type="similarity">
    <text evidence="1 4">Belongs to the glycosyl hydrolase 13 family.</text>
</comment>
<dbReference type="Pfam" id="PF00128">
    <property type="entry name" value="Alpha-amylase"/>
    <property type="match status" value="1"/>
</dbReference>
<dbReference type="GO" id="GO:0005975">
    <property type="term" value="P:carbohydrate metabolic process"/>
    <property type="evidence" value="ECO:0007669"/>
    <property type="project" value="InterPro"/>
</dbReference>
<dbReference type="GO" id="GO:0004556">
    <property type="term" value="F:alpha-amylase activity"/>
    <property type="evidence" value="ECO:0007669"/>
    <property type="project" value="InterPro"/>
</dbReference>
<dbReference type="InterPro" id="IPR006046">
    <property type="entry name" value="Alpha_amylase"/>
</dbReference>
<dbReference type="SUPFAM" id="SSF51445">
    <property type="entry name" value="(Trans)glycosidases"/>
    <property type="match status" value="1"/>
</dbReference>
<dbReference type="InterPro" id="IPR045857">
    <property type="entry name" value="O16G_dom_2"/>
</dbReference>
<evidence type="ECO:0000256" key="2">
    <source>
        <dbReference type="ARBA" id="ARBA00022801"/>
    </source>
</evidence>
<dbReference type="Pfam" id="PF02903">
    <property type="entry name" value="Alpha-amylase_N"/>
    <property type="match status" value="1"/>
</dbReference>
<dbReference type="GO" id="GO:0043169">
    <property type="term" value="F:cation binding"/>
    <property type="evidence" value="ECO:0007669"/>
    <property type="project" value="InterPro"/>
</dbReference>
<dbReference type="SUPFAM" id="SSF51011">
    <property type="entry name" value="Glycosyl hydrolase domain"/>
    <property type="match status" value="1"/>
</dbReference>
<dbReference type="EMBL" id="CP020028">
    <property type="protein sequence ID" value="ASR49334.1"/>
    <property type="molecule type" value="Genomic_DNA"/>
</dbReference>
<reference evidence="6 7" key="1">
    <citation type="submission" date="2017-03" db="EMBL/GenBank/DDBJ databases">
        <title>Complete genome sequence of Paenibacillus Kribbensis producing bioflocculants.</title>
        <authorList>
            <person name="Lee H.-G."/>
            <person name="Oh H.-M."/>
        </authorList>
    </citation>
    <scope>NUCLEOTIDE SEQUENCE [LARGE SCALE GENOMIC DNA]</scope>
    <source>
        <strain evidence="6 7">AM49</strain>
    </source>
</reference>
<dbReference type="Gene3D" id="2.60.40.1180">
    <property type="entry name" value="Golgi alpha-mannosidase II"/>
    <property type="match status" value="1"/>
</dbReference>